<organism evidence="2 3">
    <name type="scientific">Candidatus Trichorickettsia mobilis</name>
    <dbReference type="NCBI Taxonomy" id="1346319"/>
    <lineage>
        <taxon>Bacteria</taxon>
        <taxon>Pseudomonadati</taxon>
        <taxon>Pseudomonadota</taxon>
        <taxon>Alphaproteobacteria</taxon>
        <taxon>Rickettsiales</taxon>
        <taxon>Rickettsiaceae</taxon>
        <taxon>Rickettsieae</taxon>
        <taxon>Candidatus Trichorickettsia</taxon>
    </lineage>
</organism>
<protein>
    <submittedName>
        <fullName evidence="2">SAM-dependent methyltransferase</fullName>
    </submittedName>
</protein>
<gene>
    <name evidence="2" type="ORF">Trichorick_00885</name>
</gene>
<dbReference type="GO" id="GO:0008168">
    <property type="term" value="F:methyltransferase activity"/>
    <property type="evidence" value="ECO:0007669"/>
    <property type="project" value="UniProtKB-KW"/>
</dbReference>
<dbReference type="RefSeq" id="WP_323737811.1">
    <property type="nucleotide sequence ID" value="NZ_CP112932.1"/>
</dbReference>
<dbReference type="Proteomes" id="UP001326613">
    <property type="component" value="Chromosome"/>
</dbReference>
<accession>A0ABZ0USI8</accession>
<keyword evidence="3" id="KW-1185">Reference proteome</keyword>
<dbReference type="CDD" id="cd02440">
    <property type="entry name" value="AdoMet_MTases"/>
    <property type="match status" value="1"/>
</dbReference>
<dbReference type="SUPFAM" id="SSF53335">
    <property type="entry name" value="S-adenosyl-L-methionine-dependent methyltransferases"/>
    <property type="match status" value="1"/>
</dbReference>
<keyword evidence="2" id="KW-0489">Methyltransferase</keyword>
<reference evidence="2 3" key="1">
    <citation type="submission" date="2022-10" db="EMBL/GenBank/DDBJ databases">
        <title>Host association and intracellularity evolved multiple times independently in the Rickettsiales.</title>
        <authorList>
            <person name="Castelli M."/>
            <person name="Nardi T."/>
            <person name="Gammuto L."/>
            <person name="Bellinzona G."/>
            <person name="Sabaneyeva E."/>
            <person name="Potekhin A."/>
            <person name="Serra V."/>
            <person name="Petroni G."/>
            <person name="Sassera D."/>
        </authorList>
    </citation>
    <scope>NUCLEOTIDE SEQUENCE [LARGE SCALE GENOMIC DNA]</scope>
    <source>
        <strain evidence="2 3">Kr 154-4</strain>
    </source>
</reference>
<dbReference type="SUPFAM" id="SSF48452">
    <property type="entry name" value="TPR-like"/>
    <property type="match status" value="1"/>
</dbReference>
<keyword evidence="2" id="KW-0808">Transferase</keyword>
<dbReference type="GO" id="GO:0032259">
    <property type="term" value="P:methylation"/>
    <property type="evidence" value="ECO:0007669"/>
    <property type="project" value="UniProtKB-KW"/>
</dbReference>
<dbReference type="InterPro" id="IPR029063">
    <property type="entry name" value="SAM-dependent_MTases_sf"/>
</dbReference>
<dbReference type="Gene3D" id="1.25.40.10">
    <property type="entry name" value="Tetratricopeptide repeat domain"/>
    <property type="match status" value="1"/>
</dbReference>
<dbReference type="Pfam" id="PF08241">
    <property type="entry name" value="Methyltransf_11"/>
    <property type="match status" value="1"/>
</dbReference>
<dbReference type="InterPro" id="IPR011990">
    <property type="entry name" value="TPR-like_helical_dom_sf"/>
</dbReference>
<evidence type="ECO:0000313" key="2">
    <source>
        <dbReference type="EMBL" id="WPY00995.1"/>
    </source>
</evidence>
<feature type="domain" description="Methyltransferase type 11" evidence="1">
    <location>
        <begin position="224"/>
        <end position="300"/>
    </location>
</feature>
<evidence type="ECO:0000313" key="3">
    <source>
        <dbReference type="Proteomes" id="UP001326613"/>
    </source>
</evidence>
<dbReference type="EMBL" id="CP112932">
    <property type="protein sequence ID" value="WPY00995.1"/>
    <property type="molecule type" value="Genomic_DNA"/>
</dbReference>
<sequence length="358" mass="42511">MLNSFLIQITIKALNTMFITRMISFIYNFLKKLISSCYHFIINLPNWYKAKINFCKTYISDFHYRLNNLSTTNLDLGIYHLNKLQINDAILRFKLVTKFLDKENKVAHYWLGWCYFLKDNYEQASFHLAQAVHVDTILLKDFVKNYSRLDSIPIAIWQQYRDFIAEHYTHNLYSDDVHLPYRFIQKVLYHIKELPNQYSILELSSNIGVAGYEIRKRFPDSFILKGVEISKRMIELSNTYYQKVKIYDMLIQDNLQDVINHTSETFDVILSLCGFSYTKDLRYCFDSIATKLNNRGYLAFCLPISNTTIYSIRRKEFIFAILDIENAIDKRKFNILDISEIALKENNKYAIFVCQKIV</sequence>
<name>A0ABZ0USI8_9RICK</name>
<evidence type="ECO:0000259" key="1">
    <source>
        <dbReference type="Pfam" id="PF08241"/>
    </source>
</evidence>
<dbReference type="Gene3D" id="3.40.50.150">
    <property type="entry name" value="Vaccinia Virus protein VP39"/>
    <property type="match status" value="1"/>
</dbReference>
<dbReference type="InterPro" id="IPR013216">
    <property type="entry name" value="Methyltransf_11"/>
</dbReference>
<proteinExistence type="predicted"/>